<keyword evidence="1" id="KW-0472">Membrane</keyword>
<proteinExistence type="predicted"/>
<gene>
    <name evidence="2" type="ORF">SAMD00023353_1200410</name>
</gene>
<dbReference type="EMBL" id="DF977457">
    <property type="protein sequence ID" value="GAW25734.1"/>
    <property type="molecule type" value="Genomic_DNA"/>
</dbReference>
<name>A0A1S8A6K1_ROSNE</name>
<evidence type="ECO:0000313" key="3">
    <source>
        <dbReference type="Proteomes" id="UP000054516"/>
    </source>
</evidence>
<protein>
    <submittedName>
        <fullName evidence="2">Uncharacterized protein</fullName>
    </submittedName>
</protein>
<keyword evidence="1" id="KW-0812">Transmembrane</keyword>
<dbReference type="Proteomes" id="UP000054516">
    <property type="component" value="Unassembled WGS sequence"/>
</dbReference>
<reference evidence="2" key="1">
    <citation type="submission" date="2016-03" db="EMBL/GenBank/DDBJ databases">
        <title>Draft genome sequence of Rosellinia necatrix.</title>
        <authorList>
            <person name="Kanematsu S."/>
        </authorList>
    </citation>
    <scope>NUCLEOTIDE SEQUENCE [LARGE SCALE GENOMIC DNA]</scope>
    <source>
        <strain evidence="2">W97</strain>
    </source>
</reference>
<accession>A0A1S8A6K1</accession>
<keyword evidence="3" id="KW-1185">Reference proteome</keyword>
<sequence>MVVGTMSQCLNMPGLLRLWSASVSNCILFWTFWNISSDCCYTPVTADPTYLAYSPAYSPARFDRAKDVPVVRREREMLACP</sequence>
<feature type="transmembrane region" description="Helical" evidence="1">
    <location>
        <begin position="15"/>
        <end position="33"/>
    </location>
</feature>
<keyword evidence="1" id="KW-1133">Transmembrane helix</keyword>
<evidence type="ECO:0000313" key="2">
    <source>
        <dbReference type="EMBL" id="GAW25734.1"/>
    </source>
</evidence>
<organism evidence="2">
    <name type="scientific">Rosellinia necatrix</name>
    <name type="common">White root-rot fungus</name>
    <dbReference type="NCBI Taxonomy" id="77044"/>
    <lineage>
        <taxon>Eukaryota</taxon>
        <taxon>Fungi</taxon>
        <taxon>Dikarya</taxon>
        <taxon>Ascomycota</taxon>
        <taxon>Pezizomycotina</taxon>
        <taxon>Sordariomycetes</taxon>
        <taxon>Xylariomycetidae</taxon>
        <taxon>Xylariales</taxon>
        <taxon>Xylariaceae</taxon>
        <taxon>Rosellinia</taxon>
    </lineage>
</organism>
<dbReference type="AlphaFoldDB" id="A0A1S8A6K1"/>
<evidence type="ECO:0000256" key="1">
    <source>
        <dbReference type="SAM" id="Phobius"/>
    </source>
</evidence>